<accession>A0A444YLE0</accession>
<dbReference type="Proteomes" id="UP000289738">
    <property type="component" value="Chromosome B06"/>
</dbReference>
<proteinExistence type="predicted"/>
<sequence>MAGTHKITERSARGSASFGEKIHVSVKKDLMSRFVNLLRDNISYQIRYFSVGFNVGNFKITHYEYVTNLNQYSTDVHILLESSSISRYGFNFVIFDILNALGFD</sequence>
<reference evidence="1 2" key="1">
    <citation type="submission" date="2019-01" db="EMBL/GenBank/DDBJ databases">
        <title>Sequencing of cultivated peanut Arachis hypogaea provides insights into genome evolution and oil improvement.</title>
        <authorList>
            <person name="Chen X."/>
        </authorList>
    </citation>
    <scope>NUCLEOTIDE SEQUENCE [LARGE SCALE GENOMIC DNA]</scope>
    <source>
        <strain evidence="2">cv. Fuhuasheng</strain>
        <tissue evidence="1">Leaves</tissue>
    </source>
</reference>
<gene>
    <name evidence="1" type="ORF">Ahy_B06g081535</name>
</gene>
<protein>
    <recommendedName>
        <fullName evidence="3">DUF223 domain-containing protein</fullName>
    </recommendedName>
</protein>
<evidence type="ECO:0008006" key="3">
    <source>
        <dbReference type="Google" id="ProtNLM"/>
    </source>
</evidence>
<keyword evidence="2" id="KW-1185">Reference proteome</keyword>
<organism evidence="1 2">
    <name type="scientific">Arachis hypogaea</name>
    <name type="common">Peanut</name>
    <dbReference type="NCBI Taxonomy" id="3818"/>
    <lineage>
        <taxon>Eukaryota</taxon>
        <taxon>Viridiplantae</taxon>
        <taxon>Streptophyta</taxon>
        <taxon>Embryophyta</taxon>
        <taxon>Tracheophyta</taxon>
        <taxon>Spermatophyta</taxon>
        <taxon>Magnoliopsida</taxon>
        <taxon>eudicotyledons</taxon>
        <taxon>Gunneridae</taxon>
        <taxon>Pentapetalae</taxon>
        <taxon>rosids</taxon>
        <taxon>fabids</taxon>
        <taxon>Fabales</taxon>
        <taxon>Fabaceae</taxon>
        <taxon>Papilionoideae</taxon>
        <taxon>50 kb inversion clade</taxon>
        <taxon>dalbergioids sensu lato</taxon>
        <taxon>Dalbergieae</taxon>
        <taxon>Pterocarpus clade</taxon>
        <taxon>Arachis</taxon>
    </lineage>
</organism>
<dbReference type="AlphaFoldDB" id="A0A444YLE0"/>
<evidence type="ECO:0000313" key="1">
    <source>
        <dbReference type="EMBL" id="RYR02724.1"/>
    </source>
</evidence>
<name>A0A444YLE0_ARAHY</name>
<dbReference type="EMBL" id="SDMP01000016">
    <property type="protein sequence ID" value="RYR02724.1"/>
    <property type="molecule type" value="Genomic_DNA"/>
</dbReference>
<evidence type="ECO:0000313" key="2">
    <source>
        <dbReference type="Proteomes" id="UP000289738"/>
    </source>
</evidence>
<comment type="caution">
    <text evidence="1">The sequence shown here is derived from an EMBL/GenBank/DDBJ whole genome shotgun (WGS) entry which is preliminary data.</text>
</comment>